<dbReference type="AlphaFoldDB" id="A0A3M0YXX3"/>
<keyword evidence="1" id="KW-0472">Membrane</keyword>
<evidence type="ECO:0000256" key="1">
    <source>
        <dbReference type="SAM" id="Phobius"/>
    </source>
</evidence>
<feature type="transmembrane region" description="Helical" evidence="1">
    <location>
        <begin position="6"/>
        <end position="24"/>
    </location>
</feature>
<keyword evidence="1" id="KW-0812">Transmembrane</keyword>
<evidence type="ECO:0000313" key="3">
    <source>
        <dbReference type="Proteomes" id="UP000269410"/>
    </source>
</evidence>
<proteinExistence type="predicted"/>
<protein>
    <submittedName>
        <fullName evidence="2">Uncharacterized protein</fullName>
    </submittedName>
</protein>
<feature type="transmembrane region" description="Helical" evidence="1">
    <location>
        <begin position="116"/>
        <end position="134"/>
    </location>
</feature>
<gene>
    <name evidence="2" type="ORF">D6810_02395</name>
</gene>
<sequence>MIFLLAFINLSIYLIQLLLGLIAIRTRKIRSRKFSFPTGSQIEPNHLIEKYFYDESYEFEIKATDEIDEPAEATEDFLWVNKKVLNKSDLYSNFYLIYQAELTSSKYKFLRMYNSIQATIFFLKLIFIIVGIMSGGFVGLIILFLTLFTNLVILALWIVAYNQQTDAINKSKEVALAVMKLDDVEVARLNALTNDLRYELLEYPWEIFWRLWVFFTP</sequence>
<dbReference type="Proteomes" id="UP000269410">
    <property type="component" value="Unassembled WGS sequence"/>
</dbReference>
<organism evidence="2 3">
    <name type="scientific">Candidatus Dojkabacteria bacterium</name>
    <dbReference type="NCBI Taxonomy" id="2099670"/>
    <lineage>
        <taxon>Bacteria</taxon>
        <taxon>Candidatus Dojkabacteria</taxon>
    </lineage>
</organism>
<reference evidence="2 3" key="1">
    <citation type="submission" date="2018-10" db="EMBL/GenBank/DDBJ databases">
        <title>Thermophilic Lithotrophy and Phototrophy in an Intertidal, Iron-rich, Geothermal Spring.</title>
        <authorList>
            <person name="Ward L.M."/>
            <person name="Idei A."/>
            <person name="Nakagawa M."/>
            <person name="Ueno Y."/>
            <person name="Fischer W."/>
            <person name="Mcglynn S.E."/>
        </authorList>
    </citation>
    <scope>NUCLEOTIDE SEQUENCE [LARGE SCALE GENOMIC DNA]</scope>
    <source>
        <strain evidence="2">J137</strain>
    </source>
</reference>
<keyword evidence="1" id="KW-1133">Transmembrane helix</keyword>
<evidence type="ECO:0000313" key="2">
    <source>
        <dbReference type="EMBL" id="RMD76970.1"/>
    </source>
</evidence>
<feature type="transmembrane region" description="Helical" evidence="1">
    <location>
        <begin position="140"/>
        <end position="161"/>
    </location>
</feature>
<dbReference type="EMBL" id="RFKV01000078">
    <property type="protein sequence ID" value="RMD76970.1"/>
    <property type="molecule type" value="Genomic_DNA"/>
</dbReference>
<name>A0A3M0YXX3_9BACT</name>
<comment type="caution">
    <text evidence="2">The sequence shown here is derived from an EMBL/GenBank/DDBJ whole genome shotgun (WGS) entry which is preliminary data.</text>
</comment>
<accession>A0A3M0YXX3</accession>